<keyword evidence="2" id="KW-1185">Reference proteome</keyword>
<protein>
    <submittedName>
        <fullName evidence="1">Uncharacterized protein</fullName>
    </submittedName>
</protein>
<dbReference type="EMBL" id="JAPHNI010000223">
    <property type="protein sequence ID" value="KAJ8113919.1"/>
    <property type="molecule type" value="Genomic_DNA"/>
</dbReference>
<sequence length="1182" mass="131694">MQQYLNSDSEEASNHVRVANAVANAIQLSALGGLQWITCRHARVHAAAMTNASRELRECNSQGRHSISALTRDVQHPFVWHWASITPTFQDIVAAQICTAVLIELRARTESRGDPGPIMSPSPQGSHIESVMRKQKHARCAGESPRNNCFRRDLGTGSDDYLGRCGRLGVEETRKLLKHHPEIFLTARRPFDKAVKINSFTVPSAAGAPSPRANGTERQTLTTVNVQQVPASPSVQQSPVTHASPSTLGIAGSPLQISRPLIANANGSVEATVRRQETTRMRSSIACSRCRRSKTKCDNNGIRDSTGALAPCKSCAAGNKVCDYPAPQPANSHQPHRRESTATAAGGEAPSKKRKRPAVPVTANGPSQTNPKLGPHEDALNSPLLTPKVWEELWAIHEKHYAMEFPFLHKRTFLGALMKLPPLSSAEVGSTLPDKRIHDQALVLAFLALTSPFHEELVAQTDSSYNTAEFYATAGRLHLSYDFEQSGEAGMRQIQAFLMLGYHEWTACHGRRGYMLIRVGVNLAQMNDYQYDEDIDKGHEGKDAASKRDCFIQEESRRRTFWSCFILDRYLSVGRRRPKMLRIENKSNTIQIPCSDKNFFSGRAVRTRFFGETDLQYRQRREETNDKTLQRIEWEDREDDGMLGRYIFALDHFSDVTKWANEGGRRSEPPGIGPWNPDSTYYKLDKRLREIREDLPEELRLTSINTENHVYGVASATSRTYFLVHAILMLSTTYLAPEYLPTFGFRLTKPQGPMDEPLVTEALPADQPDYWVDKAKECFEHVSDFVSVLQSFKDRGLVVESPFVGHAVWRAAWAAMYCHHVPKMDPSNALNSKLEPNAWDITNQVLDSMKMKFRIANIYSAQLATVADDYAEKRRAWRNNGGSPLSPFSDTDGGLHEYSVKFETAHKQFGSLQAEGKDLAQPDGKIYSRLSKLEHEEELEDPTTPNPGDKTYSRLSRLEHEEELEDPATPHSHVVTYKTEVEEPRRSASTSISMHSAGFTTINGNNAAVPAQREQVGVQPEPGNGTRPYGASTQGIQPQSPQSYPGQPLPYGQVYDYSNNTPAYQSQYGVAASYAQTPGPSQGPGSGSYDPHALMLLEKEGNQSLRNNDVNFFELETSSIFCRTNRISTCIPARGRPKAETMSAFGGYDVAGNRLVEHTAEHDPLFGQVFDGAQEKSLIETE</sequence>
<name>A0ACC2IFJ3_9PLEO</name>
<evidence type="ECO:0000313" key="1">
    <source>
        <dbReference type="EMBL" id="KAJ8113919.1"/>
    </source>
</evidence>
<reference evidence="1" key="1">
    <citation type="submission" date="2022-11" db="EMBL/GenBank/DDBJ databases">
        <title>Genome Sequence of Boeremia exigua.</title>
        <authorList>
            <person name="Buettner E."/>
        </authorList>
    </citation>
    <scope>NUCLEOTIDE SEQUENCE</scope>
    <source>
        <strain evidence="1">CU02</strain>
    </source>
</reference>
<proteinExistence type="predicted"/>
<gene>
    <name evidence="1" type="ORF">OPT61_g4072</name>
</gene>
<comment type="caution">
    <text evidence="1">The sequence shown here is derived from an EMBL/GenBank/DDBJ whole genome shotgun (WGS) entry which is preliminary data.</text>
</comment>
<dbReference type="Proteomes" id="UP001153331">
    <property type="component" value="Unassembled WGS sequence"/>
</dbReference>
<organism evidence="1 2">
    <name type="scientific">Boeremia exigua</name>
    <dbReference type="NCBI Taxonomy" id="749465"/>
    <lineage>
        <taxon>Eukaryota</taxon>
        <taxon>Fungi</taxon>
        <taxon>Dikarya</taxon>
        <taxon>Ascomycota</taxon>
        <taxon>Pezizomycotina</taxon>
        <taxon>Dothideomycetes</taxon>
        <taxon>Pleosporomycetidae</taxon>
        <taxon>Pleosporales</taxon>
        <taxon>Pleosporineae</taxon>
        <taxon>Didymellaceae</taxon>
        <taxon>Boeremia</taxon>
    </lineage>
</organism>
<evidence type="ECO:0000313" key="2">
    <source>
        <dbReference type="Proteomes" id="UP001153331"/>
    </source>
</evidence>
<accession>A0ACC2IFJ3</accession>